<dbReference type="Pfam" id="PF00534">
    <property type="entry name" value="Glycos_transf_1"/>
    <property type="match status" value="1"/>
</dbReference>
<dbReference type="EMBL" id="CADCTR010000710">
    <property type="protein sequence ID" value="CAA9258664.1"/>
    <property type="molecule type" value="Genomic_DNA"/>
</dbReference>
<protein>
    <submittedName>
        <fullName evidence="2">Monogalactosyldiacylglycerol synthase</fullName>
    </submittedName>
</protein>
<feature type="domain" description="Glycosyl transferase family 1" evidence="1">
    <location>
        <begin position="3"/>
        <end position="95"/>
    </location>
</feature>
<sequence>MFRVLGYTNDMLNIIRIATVFIGKPGGLTASECMAAGTPMIIVTPIPGQEERNADYLLEAGAAVRSNDLDTIAYKLGQLLDEPPRIARLRTQARQLGRSNAANEIAATTLADQSSPTSYDWRSQQSDIGKRFQLRTTLPSFPWSSASDVHNLYDDERGIFLHQVTTAELRLLRSVLKPSEARTRTFTLNAARVEHLRQLGVGSALCQRLADHIARHGPSRLRYSATPSDQAADVGDD</sequence>
<organism evidence="2">
    <name type="scientific">uncultured Chloroflexia bacterium</name>
    <dbReference type="NCBI Taxonomy" id="1672391"/>
    <lineage>
        <taxon>Bacteria</taxon>
        <taxon>Bacillati</taxon>
        <taxon>Chloroflexota</taxon>
        <taxon>Chloroflexia</taxon>
        <taxon>environmental samples</taxon>
    </lineage>
</organism>
<gene>
    <name evidence="2" type="ORF">AVDCRST_MAG93-2085</name>
</gene>
<dbReference type="SUPFAM" id="SSF53756">
    <property type="entry name" value="UDP-Glycosyltransferase/glycogen phosphorylase"/>
    <property type="match status" value="1"/>
</dbReference>
<dbReference type="InterPro" id="IPR050519">
    <property type="entry name" value="Glycosyltransf_28_UgtP"/>
</dbReference>
<dbReference type="PANTHER" id="PTHR43025">
    <property type="entry name" value="MONOGALACTOSYLDIACYLGLYCEROL SYNTHASE"/>
    <property type="match status" value="1"/>
</dbReference>
<dbReference type="PANTHER" id="PTHR43025:SF3">
    <property type="entry name" value="MONOGALACTOSYLDIACYLGLYCEROL SYNTHASE 1, CHLOROPLASTIC"/>
    <property type="match status" value="1"/>
</dbReference>
<dbReference type="InterPro" id="IPR001296">
    <property type="entry name" value="Glyco_trans_1"/>
</dbReference>
<dbReference type="GO" id="GO:0016757">
    <property type="term" value="F:glycosyltransferase activity"/>
    <property type="evidence" value="ECO:0007669"/>
    <property type="project" value="InterPro"/>
</dbReference>
<evidence type="ECO:0000313" key="2">
    <source>
        <dbReference type="EMBL" id="CAA9258664.1"/>
    </source>
</evidence>
<reference evidence="2" key="1">
    <citation type="submission" date="2020-02" db="EMBL/GenBank/DDBJ databases">
        <authorList>
            <person name="Meier V. D."/>
        </authorList>
    </citation>
    <scope>NUCLEOTIDE SEQUENCE</scope>
    <source>
        <strain evidence="2">AVDCRST_MAG93</strain>
    </source>
</reference>
<name>A0A6J4IRC5_9CHLR</name>
<dbReference type="Gene3D" id="3.40.50.2000">
    <property type="entry name" value="Glycogen Phosphorylase B"/>
    <property type="match status" value="1"/>
</dbReference>
<accession>A0A6J4IRC5</accession>
<evidence type="ECO:0000259" key="1">
    <source>
        <dbReference type="Pfam" id="PF00534"/>
    </source>
</evidence>
<dbReference type="AlphaFoldDB" id="A0A6J4IRC5"/>
<proteinExistence type="predicted"/>